<dbReference type="Pfam" id="PF20126">
    <property type="entry name" value="TumE"/>
    <property type="match status" value="1"/>
</dbReference>
<sequence length="101" mass="11524">MSNMKATPLIRRRVVLAPDAFAEIAVWRVPEPVPPSGHPFKYRLAYVVGGECGLRYDNERGKGDHRHYGDTEAEYVFSDPDQLTRDFGADIARWNHEHGRS</sequence>
<dbReference type="InterPro" id="IPR045397">
    <property type="entry name" value="TumE-like"/>
</dbReference>
<evidence type="ECO:0000313" key="1">
    <source>
        <dbReference type="EMBL" id="ACK53270.1"/>
    </source>
</evidence>
<dbReference type="AlphaFoldDB" id="C4ZL86"/>
<dbReference type="KEGG" id="tmz:Tmz1t_0495"/>
<dbReference type="EMBL" id="CP001281">
    <property type="protein sequence ID" value="ACK53270.1"/>
    <property type="molecule type" value="Genomic_DNA"/>
</dbReference>
<dbReference type="eggNOG" id="ENOG5032Y3P">
    <property type="taxonomic scope" value="Bacteria"/>
</dbReference>
<reference evidence="1 2" key="2">
    <citation type="journal article" date="2012" name="Stand. Genomic Sci.">
        <title>Complete genome sequence of Thauera aminoaromatica strain MZ1T.</title>
        <authorList>
            <person name="Jiang K."/>
            <person name="Sanseverino J."/>
            <person name="Chauhan A."/>
            <person name="Lucas S."/>
            <person name="Copeland A."/>
            <person name="Lapidus A."/>
            <person name="Del Rio T.G."/>
            <person name="Dalin E."/>
            <person name="Tice H."/>
            <person name="Bruce D."/>
            <person name="Goodwin L."/>
            <person name="Pitluck S."/>
            <person name="Sims D."/>
            <person name="Brettin T."/>
            <person name="Detter J.C."/>
            <person name="Han C."/>
            <person name="Chang Y.J."/>
            <person name="Larimer F."/>
            <person name="Land M."/>
            <person name="Hauser L."/>
            <person name="Kyrpides N.C."/>
            <person name="Mikhailova N."/>
            <person name="Moser S."/>
            <person name="Jegier P."/>
            <person name="Close D."/>
            <person name="Debruyn J.M."/>
            <person name="Wang Y."/>
            <person name="Layton A.C."/>
            <person name="Allen M.S."/>
            <person name="Sayler G.S."/>
        </authorList>
    </citation>
    <scope>NUCLEOTIDE SEQUENCE [LARGE SCALE GENOMIC DNA]</scope>
    <source>
        <strain evidence="1 2">MZ1T</strain>
    </source>
</reference>
<name>C4ZL86_THASP</name>
<organism evidence="1 2">
    <name type="scientific">Thauera aminoaromatica</name>
    <dbReference type="NCBI Taxonomy" id="164330"/>
    <lineage>
        <taxon>Bacteria</taxon>
        <taxon>Pseudomonadati</taxon>
        <taxon>Pseudomonadota</taxon>
        <taxon>Betaproteobacteria</taxon>
        <taxon>Rhodocyclales</taxon>
        <taxon>Zoogloeaceae</taxon>
        <taxon>Thauera</taxon>
    </lineage>
</organism>
<reference evidence="2" key="1">
    <citation type="submission" date="2009-05" db="EMBL/GenBank/DDBJ databases">
        <title>Complete sequence of chromosome of Thauera sp. MZ1T.</title>
        <authorList>
            <consortium name="US DOE Joint Genome Institute"/>
            <person name="Lucas S."/>
            <person name="Copeland A."/>
            <person name="Lapidus A."/>
            <person name="Glavina del Rio T."/>
            <person name="Dalin E."/>
            <person name="Tice H."/>
            <person name="Bruce D."/>
            <person name="Goodwin L."/>
            <person name="Pitluck S."/>
            <person name="Sims D."/>
            <person name="Brettin T."/>
            <person name="Detter J.C."/>
            <person name="Han C."/>
            <person name="Larimer F."/>
            <person name="Land M."/>
            <person name="Hauser L."/>
            <person name="Kyrpides N."/>
            <person name="Mikhailova N."/>
            <person name="Sayler G.S."/>
        </authorList>
    </citation>
    <scope>NUCLEOTIDE SEQUENCE [LARGE SCALE GENOMIC DNA]</scope>
    <source>
        <strain evidence="2">MZ1T</strain>
    </source>
</reference>
<gene>
    <name evidence="1" type="ordered locus">Tmz1t_0495</name>
</gene>
<proteinExistence type="predicted"/>
<keyword evidence="2" id="KW-1185">Reference proteome</keyword>
<dbReference type="STRING" id="85643.Tmz1t_0495"/>
<evidence type="ECO:0000313" key="2">
    <source>
        <dbReference type="Proteomes" id="UP000002186"/>
    </source>
</evidence>
<dbReference type="HOGENOM" id="CLU_166635_0_0_4"/>
<accession>C4ZL86</accession>
<protein>
    <submittedName>
        <fullName evidence="1">Uncharacterized protein</fullName>
    </submittedName>
</protein>
<dbReference type="Proteomes" id="UP000002186">
    <property type="component" value="Chromosome"/>
</dbReference>